<protein>
    <submittedName>
        <fullName evidence="6">DNA mismatch repair protein MutS</fullName>
    </submittedName>
</protein>
<dbReference type="AlphaFoldDB" id="A0A956M1R3"/>
<feature type="domain" description="DNA mismatch repair proteins mutS family" evidence="5">
    <location>
        <begin position="1"/>
        <end position="67"/>
    </location>
</feature>
<sequence>ELTRLSEEADGVFNLNVQVKEWGDRIVFVRKVRPGGADRSYGIQVARLAGVPDPVIARAQEVLALLEAEGRRSRKRLPGRAVQTQLTIFDPGFTPEEREVLDGVRAAAVDHLSPLEALNLLHRWRDRLRRDGPASASGSEAPSPNERPEDGMSPQGGPTGDV</sequence>
<reference evidence="6" key="2">
    <citation type="journal article" date="2021" name="Microbiome">
        <title>Successional dynamics and alternative stable states in a saline activated sludge microbial community over 9 years.</title>
        <authorList>
            <person name="Wang Y."/>
            <person name="Ye J."/>
            <person name="Ju F."/>
            <person name="Liu L."/>
            <person name="Boyd J.A."/>
            <person name="Deng Y."/>
            <person name="Parks D.H."/>
            <person name="Jiang X."/>
            <person name="Yin X."/>
            <person name="Woodcroft B.J."/>
            <person name="Tyson G.W."/>
            <person name="Hugenholtz P."/>
            <person name="Polz M.F."/>
            <person name="Zhang T."/>
        </authorList>
    </citation>
    <scope>NUCLEOTIDE SEQUENCE</scope>
    <source>
        <strain evidence="6">HKST-UBA01</strain>
    </source>
</reference>
<evidence type="ECO:0000256" key="4">
    <source>
        <dbReference type="SAM" id="MobiDB-lite"/>
    </source>
</evidence>
<keyword evidence="1" id="KW-0547">Nucleotide-binding</keyword>
<dbReference type="Pfam" id="PF00488">
    <property type="entry name" value="MutS_V"/>
    <property type="match status" value="1"/>
</dbReference>
<keyword evidence="2" id="KW-0067">ATP-binding</keyword>
<evidence type="ECO:0000313" key="6">
    <source>
        <dbReference type="EMBL" id="MCA9729604.1"/>
    </source>
</evidence>
<dbReference type="EMBL" id="JAGQHR010000765">
    <property type="protein sequence ID" value="MCA9729604.1"/>
    <property type="molecule type" value="Genomic_DNA"/>
</dbReference>
<accession>A0A956M1R3</accession>
<name>A0A956M1R3_UNCEI</name>
<comment type="caution">
    <text evidence="6">The sequence shown here is derived from an EMBL/GenBank/DDBJ whole genome shotgun (WGS) entry which is preliminary data.</text>
</comment>
<dbReference type="GO" id="GO:0006298">
    <property type="term" value="P:mismatch repair"/>
    <property type="evidence" value="ECO:0007669"/>
    <property type="project" value="InterPro"/>
</dbReference>
<keyword evidence="3" id="KW-0238">DNA-binding</keyword>
<organism evidence="6 7">
    <name type="scientific">Eiseniibacteriota bacterium</name>
    <dbReference type="NCBI Taxonomy" id="2212470"/>
    <lineage>
        <taxon>Bacteria</taxon>
        <taxon>Candidatus Eiseniibacteriota</taxon>
    </lineage>
</organism>
<feature type="compositionally biased region" description="Low complexity" evidence="4">
    <location>
        <begin position="133"/>
        <end position="144"/>
    </location>
</feature>
<dbReference type="InterPro" id="IPR000432">
    <property type="entry name" value="DNA_mismatch_repair_MutS_C"/>
</dbReference>
<reference evidence="6" key="1">
    <citation type="submission" date="2020-04" db="EMBL/GenBank/DDBJ databases">
        <authorList>
            <person name="Zhang T."/>
        </authorList>
    </citation>
    <scope>NUCLEOTIDE SEQUENCE</scope>
    <source>
        <strain evidence="6">HKST-UBA01</strain>
    </source>
</reference>
<evidence type="ECO:0000256" key="1">
    <source>
        <dbReference type="ARBA" id="ARBA00022741"/>
    </source>
</evidence>
<feature type="region of interest" description="Disordered" evidence="4">
    <location>
        <begin position="130"/>
        <end position="162"/>
    </location>
</feature>
<evidence type="ECO:0000259" key="5">
    <source>
        <dbReference type="Pfam" id="PF00488"/>
    </source>
</evidence>
<dbReference type="InterPro" id="IPR027417">
    <property type="entry name" value="P-loop_NTPase"/>
</dbReference>
<evidence type="ECO:0000256" key="2">
    <source>
        <dbReference type="ARBA" id="ARBA00022840"/>
    </source>
</evidence>
<feature type="non-terminal residue" evidence="6">
    <location>
        <position position="1"/>
    </location>
</feature>
<dbReference type="GO" id="GO:0030983">
    <property type="term" value="F:mismatched DNA binding"/>
    <property type="evidence" value="ECO:0007669"/>
    <property type="project" value="InterPro"/>
</dbReference>
<evidence type="ECO:0000256" key="3">
    <source>
        <dbReference type="ARBA" id="ARBA00023125"/>
    </source>
</evidence>
<evidence type="ECO:0000313" key="7">
    <source>
        <dbReference type="Proteomes" id="UP000697710"/>
    </source>
</evidence>
<dbReference type="GO" id="GO:0005524">
    <property type="term" value="F:ATP binding"/>
    <property type="evidence" value="ECO:0007669"/>
    <property type="project" value="UniProtKB-KW"/>
</dbReference>
<gene>
    <name evidence="6" type="ORF">KC729_18090</name>
</gene>
<dbReference type="Proteomes" id="UP000697710">
    <property type="component" value="Unassembled WGS sequence"/>
</dbReference>
<proteinExistence type="predicted"/>
<dbReference type="SUPFAM" id="SSF52540">
    <property type="entry name" value="P-loop containing nucleoside triphosphate hydrolases"/>
    <property type="match status" value="1"/>
</dbReference>
<dbReference type="Gene3D" id="3.40.50.300">
    <property type="entry name" value="P-loop containing nucleotide triphosphate hydrolases"/>
    <property type="match status" value="1"/>
</dbReference>